<dbReference type="Proteomes" id="UP000198883">
    <property type="component" value="Unassembled WGS sequence"/>
</dbReference>
<reference evidence="1 4" key="3">
    <citation type="journal article" date="2023" name="Front. Microbiol.">
        <title>Phylogeography and host specificity of Pasteurellaceae pathogenic to sea-farmed fish in the north-east Atlantic.</title>
        <authorList>
            <person name="Gulla S."/>
            <person name="Colquhoun D.J."/>
            <person name="Olsen A.B."/>
            <person name="Spilsberg B."/>
            <person name="Lagesen K."/>
            <person name="Aakesson C.P."/>
            <person name="Strom S."/>
            <person name="Manji F."/>
            <person name="Birkbeck T.H."/>
            <person name="Nilsen H.K."/>
        </authorList>
    </citation>
    <scope>NUCLEOTIDE SEQUENCE [LARGE SCALE GENOMIC DNA]</scope>
    <source>
        <strain evidence="1 4">VIO11850</strain>
    </source>
</reference>
<evidence type="ECO:0000313" key="1">
    <source>
        <dbReference type="EMBL" id="MDP8086048.1"/>
    </source>
</evidence>
<reference evidence="3" key="1">
    <citation type="submission" date="2016-10" db="EMBL/GenBank/DDBJ databases">
        <authorList>
            <person name="Varghese N."/>
            <person name="Submissions S."/>
        </authorList>
    </citation>
    <scope>NUCLEOTIDE SEQUENCE [LARGE SCALE GENOMIC DNA]</scope>
    <source>
        <strain evidence="3">DSM 24204</strain>
    </source>
</reference>
<sequence length="96" mass="11275">MSYKQTIEDQLAWCNTTRDRLDEFEYAIISVANGYDAITDELKNTPVFGEFIKQVEYRQEMFRGEMKTLLQQVHTENKAYVDKQSKRLSQELSNVG</sequence>
<organism evidence="2 3">
    <name type="scientific">Phocoenobacter skyensis</name>
    <dbReference type="NCBI Taxonomy" id="97481"/>
    <lineage>
        <taxon>Bacteria</taxon>
        <taxon>Pseudomonadati</taxon>
        <taxon>Pseudomonadota</taxon>
        <taxon>Gammaproteobacteria</taxon>
        <taxon>Pasteurellales</taxon>
        <taxon>Pasteurellaceae</taxon>
        <taxon>Phocoenobacter</taxon>
    </lineage>
</organism>
<dbReference type="GeneID" id="83545595"/>
<evidence type="ECO:0000313" key="4">
    <source>
        <dbReference type="Proteomes" id="UP001224812"/>
    </source>
</evidence>
<dbReference type="RefSeq" id="WP_090919761.1">
    <property type="nucleotide sequence ID" value="NZ_CP016180.1"/>
</dbReference>
<dbReference type="EMBL" id="JASAVS010000021">
    <property type="protein sequence ID" value="MDP8086048.1"/>
    <property type="molecule type" value="Genomic_DNA"/>
</dbReference>
<proteinExistence type="predicted"/>
<dbReference type="STRING" id="97481.SAMN05444853_10229"/>
<evidence type="ECO:0000313" key="3">
    <source>
        <dbReference type="Proteomes" id="UP000198883"/>
    </source>
</evidence>
<name>A0A1H7UEA3_9PAST</name>
<gene>
    <name evidence="1" type="ORF">QJT92_08970</name>
    <name evidence="2" type="ORF">SAMN05444853_10229</name>
</gene>
<reference evidence="2" key="2">
    <citation type="submission" date="2016-10" db="EMBL/GenBank/DDBJ databases">
        <authorList>
            <person name="de Groot N.N."/>
        </authorList>
    </citation>
    <scope>NUCLEOTIDE SEQUENCE [LARGE SCALE GENOMIC DNA]</scope>
    <source>
        <strain evidence="2">DSM 24204</strain>
    </source>
</reference>
<keyword evidence="4" id="KW-1185">Reference proteome</keyword>
<evidence type="ECO:0000313" key="2">
    <source>
        <dbReference type="EMBL" id="SEL95149.1"/>
    </source>
</evidence>
<dbReference type="Proteomes" id="UP001224812">
    <property type="component" value="Unassembled WGS sequence"/>
</dbReference>
<protein>
    <submittedName>
        <fullName evidence="2">Uncharacterized protein</fullName>
    </submittedName>
</protein>
<accession>A0A1H7UEA3</accession>
<dbReference type="EMBL" id="FOBN01000002">
    <property type="protein sequence ID" value="SEL95149.1"/>
    <property type="molecule type" value="Genomic_DNA"/>
</dbReference>
<dbReference type="AlphaFoldDB" id="A0A1H7UEA3"/>